<dbReference type="OrthoDB" id="62798at2759"/>
<dbReference type="EMBL" id="CP056065">
    <property type="protein sequence ID" value="UKJ88201.2"/>
    <property type="molecule type" value="Genomic_DNA"/>
</dbReference>
<feature type="region of interest" description="Disordered" evidence="1">
    <location>
        <begin position="1"/>
        <end position="37"/>
    </location>
</feature>
<dbReference type="AlphaFoldDB" id="A0A976M4D9"/>
<evidence type="ECO:0000313" key="4">
    <source>
        <dbReference type="Proteomes" id="UP000244803"/>
    </source>
</evidence>
<dbReference type="GO" id="GO:0035770">
    <property type="term" value="C:ribonucleoprotein granule"/>
    <property type="evidence" value="ECO:0007669"/>
    <property type="project" value="TreeGrafter"/>
</dbReference>
<feature type="compositionally biased region" description="Basic and acidic residues" evidence="1">
    <location>
        <begin position="15"/>
        <end position="37"/>
    </location>
</feature>
<dbReference type="InterPro" id="IPR058917">
    <property type="entry name" value="RESC6_dom"/>
</dbReference>
<feature type="region of interest" description="Disordered" evidence="1">
    <location>
        <begin position="430"/>
        <end position="465"/>
    </location>
</feature>
<dbReference type="GO" id="GO:0005759">
    <property type="term" value="C:mitochondrial matrix"/>
    <property type="evidence" value="ECO:0007669"/>
    <property type="project" value="TreeGrafter"/>
</dbReference>
<organism evidence="3 4">
    <name type="scientific">Theileria orientalis</name>
    <dbReference type="NCBI Taxonomy" id="68886"/>
    <lineage>
        <taxon>Eukaryota</taxon>
        <taxon>Sar</taxon>
        <taxon>Alveolata</taxon>
        <taxon>Apicomplexa</taxon>
        <taxon>Aconoidasida</taxon>
        <taxon>Piroplasmida</taxon>
        <taxon>Theileriidae</taxon>
        <taxon>Theileria</taxon>
    </lineage>
</organism>
<dbReference type="PANTHER" id="PTHR21228">
    <property type="entry name" value="FAST LEU-RICH DOMAIN-CONTAINING"/>
    <property type="match status" value="1"/>
</dbReference>
<dbReference type="GO" id="GO:0000963">
    <property type="term" value="P:mitochondrial RNA processing"/>
    <property type="evidence" value="ECO:0007669"/>
    <property type="project" value="TreeGrafter"/>
</dbReference>
<dbReference type="Proteomes" id="UP000244803">
    <property type="component" value="Chromosome 1"/>
</dbReference>
<reference evidence="3" key="1">
    <citation type="submission" date="2022-07" db="EMBL/GenBank/DDBJ databases">
        <title>Evaluation of T. orientalis genome assembly methods using nanopore sequencing and analysis of variation between genomes.</title>
        <authorList>
            <person name="Yam J."/>
            <person name="Micallef M.L."/>
            <person name="Liu M."/>
            <person name="Djordjevic S.P."/>
            <person name="Bogema D.R."/>
            <person name="Jenkins C."/>
        </authorList>
    </citation>
    <scope>NUCLEOTIDE SEQUENCE</scope>
    <source>
        <strain evidence="3">Fish Creek</strain>
    </source>
</reference>
<protein>
    <recommendedName>
        <fullName evidence="2">RNA-editing substrate-binding complex 6 protein domain-containing protein</fullName>
    </recommendedName>
</protein>
<sequence>MGLRTRSVGSQTSRRGGDSDPDRPINQSFRKEKAEGSDSSELVRRIYKLARSGQTSVELWRECTLRTIEYMDRLDLRGVCSILHSYGYMKYRDRSMLELMAGRLIESIRMINSAQIANVLRAYSILNFRSDFLFRLIIPEISLRMDMMNAGQVASIFYSYANLGYYNMNLFQSIQSYMYKNIEQVRPYDLTLLLNGHCKNLRAFDDRFLTVLSFQFCKLLDSYDNKLFSQSVNALSRLGFCNHKYLPSLIESEVYNRVKAAKEVLPSKSISLILNALSRHYESCTPMFTFLSQNVLKRIKEYDLHSLCLVLSAFSRVSLSDSKTYDKIAEYIGRNSLKLYPRAIASMLYSYARAKHLHGALFYFSGKHVVINLDKYSCDEMAMILRSFALLNVKNEDVMSAVSDHILKNTPDYVPVKFEDHCVDERVHQPLGNTESMSVGTKEEKTRSLNDPPYESGSGNTRIRPERLERGGKKGKIGENEESEGFNINLLEVVAPASHVSINYLSNGKIHSLLWIVEAYAKFFHVNDQVTRALTRIANELVVRMSELTPFLVSRFLYSFTQLNFRHTACLEMFLNEVTNPRIGFKFDQKDLSLIYNSIKSHGLSPPSYGVYRFNRLDFQKVVEKHRNEEEGTLKIIRRIVTQDVSTNKPPYLELLANPLTEEPCETDEDDTDMIYAHIPEYVRKLVDVDDAESVNSKLAEAVENHINYNFNLD</sequence>
<gene>
    <name evidence="3" type="ORF">MACJ_000645</name>
</gene>
<dbReference type="PANTHER" id="PTHR21228:SF40">
    <property type="entry name" value="LD45607P"/>
    <property type="match status" value="1"/>
</dbReference>
<proteinExistence type="predicted"/>
<accession>A0A976M4D9</accession>
<name>A0A976M4D9_THEOR</name>
<evidence type="ECO:0000259" key="2">
    <source>
        <dbReference type="Pfam" id="PF26188"/>
    </source>
</evidence>
<dbReference type="InterPro" id="IPR050870">
    <property type="entry name" value="FAST_kinase"/>
</dbReference>
<dbReference type="GO" id="GO:0044528">
    <property type="term" value="P:regulation of mitochondrial mRNA stability"/>
    <property type="evidence" value="ECO:0007669"/>
    <property type="project" value="TreeGrafter"/>
</dbReference>
<dbReference type="GO" id="GO:0003723">
    <property type="term" value="F:RNA binding"/>
    <property type="evidence" value="ECO:0007669"/>
    <property type="project" value="TreeGrafter"/>
</dbReference>
<evidence type="ECO:0000313" key="3">
    <source>
        <dbReference type="EMBL" id="UKJ88201.2"/>
    </source>
</evidence>
<dbReference type="Pfam" id="PF26188">
    <property type="entry name" value="RESC6"/>
    <property type="match status" value="1"/>
</dbReference>
<evidence type="ECO:0000256" key="1">
    <source>
        <dbReference type="SAM" id="MobiDB-lite"/>
    </source>
</evidence>
<feature type="domain" description="RNA-editing substrate-binding complex 6 protein" evidence="2">
    <location>
        <begin position="148"/>
        <end position="395"/>
    </location>
</feature>